<accession>A0AAW2IC10</accession>
<gene>
    <name evidence="8" type="ORF">PYX00_001243</name>
</gene>
<comment type="subcellular location">
    <subcellularLocation>
        <location evidence="6">Cell membrane</location>
        <topology evidence="6">Multi-pass membrane protein</topology>
    </subcellularLocation>
    <subcellularLocation>
        <location evidence="1">Membrane</location>
    </subcellularLocation>
</comment>
<evidence type="ECO:0000256" key="2">
    <source>
        <dbReference type="ARBA" id="ARBA00022692"/>
    </source>
</evidence>
<feature type="region of interest" description="Disordered" evidence="7">
    <location>
        <begin position="462"/>
        <end position="527"/>
    </location>
</feature>
<evidence type="ECO:0000256" key="7">
    <source>
        <dbReference type="SAM" id="MobiDB-lite"/>
    </source>
</evidence>
<feature type="compositionally biased region" description="Polar residues" evidence="7">
    <location>
        <begin position="690"/>
        <end position="701"/>
    </location>
</feature>
<evidence type="ECO:0000256" key="4">
    <source>
        <dbReference type="ARBA" id="ARBA00023136"/>
    </source>
</evidence>
<keyword evidence="6" id="KW-0813">Transport</keyword>
<reference evidence="8" key="1">
    <citation type="journal article" date="2024" name="Gigascience">
        <title>Chromosome-level genome of the poultry shaft louse Menopon gallinae provides insight into the host-switching and adaptive evolution of parasitic lice.</title>
        <authorList>
            <person name="Xu Y."/>
            <person name="Ma L."/>
            <person name="Liu S."/>
            <person name="Liang Y."/>
            <person name="Liu Q."/>
            <person name="He Z."/>
            <person name="Tian L."/>
            <person name="Duan Y."/>
            <person name="Cai W."/>
            <person name="Li H."/>
            <person name="Song F."/>
        </authorList>
    </citation>
    <scope>NUCLEOTIDE SEQUENCE</scope>
    <source>
        <strain evidence="8">Cailab_2023a</strain>
    </source>
</reference>
<keyword evidence="6" id="KW-0407">Ion channel</keyword>
<organism evidence="8">
    <name type="scientific">Menopon gallinae</name>
    <name type="common">poultry shaft louse</name>
    <dbReference type="NCBI Taxonomy" id="328185"/>
    <lineage>
        <taxon>Eukaryota</taxon>
        <taxon>Metazoa</taxon>
        <taxon>Ecdysozoa</taxon>
        <taxon>Arthropoda</taxon>
        <taxon>Hexapoda</taxon>
        <taxon>Insecta</taxon>
        <taxon>Pterygota</taxon>
        <taxon>Neoptera</taxon>
        <taxon>Paraneoptera</taxon>
        <taxon>Psocodea</taxon>
        <taxon>Troctomorpha</taxon>
        <taxon>Phthiraptera</taxon>
        <taxon>Amblycera</taxon>
        <taxon>Menoponidae</taxon>
        <taxon>Menopon</taxon>
    </lineage>
</organism>
<keyword evidence="6" id="KW-1003">Cell membrane</keyword>
<dbReference type="InterPro" id="IPR000615">
    <property type="entry name" value="Bestrophin"/>
</dbReference>
<evidence type="ECO:0000256" key="5">
    <source>
        <dbReference type="ARBA" id="ARBA00034769"/>
    </source>
</evidence>
<dbReference type="Pfam" id="PF01062">
    <property type="entry name" value="Bestrophin"/>
    <property type="match status" value="1"/>
</dbReference>
<feature type="compositionally biased region" description="Low complexity" evidence="7">
    <location>
        <begin position="654"/>
        <end position="678"/>
    </location>
</feature>
<feature type="compositionally biased region" description="Low complexity" evidence="7">
    <location>
        <begin position="415"/>
        <end position="443"/>
    </location>
</feature>
<evidence type="ECO:0000256" key="3">
    <source>
        <dbReference type="ARBA" id="ARBA00022989"/>
    </source>
</evidence>
<keyword evidence="3" id="KW-1133">Transmembrane helix</keyword>
<keyword evidence="2" id="KW-0812">Transmembrane</keyword>
<sequence>MLYFTISLVYRFALSEDQKRTFEKVRQYFSNHSENIPMSFVLGFYVSLVVARWWQQYKLLPWPDTLALFVSAAIPGADEKGRLMRRNIVRYMLLSYVITLQKVSLRVKKRFPSWQHMVDAGIMMESEKKIFDLMDEKNKVMSKYWMPLVWATNIINRARKDSLISSDHLVQVILTELSDIRRRLGSLIGYDTVCLPLVYTQVVTLSVYSYFLAALMGRQFLPNGKTQDGKPEDPDLFFPFFTALQFCFYVGWLKVAEVLINPFGEDDDDIELNWLIDRHLKSAYMIVDQMHDEYPELLKDQYWEEVVPKELPYTVASECYRRGEPKGSAENYKVKEADSIYSNLLAPAAHRKLQFSEDVYGDHPDLDYETVDTPMVGRKNWFQRQIHRMGSVRSTSTNYSSGRLFARTRHNSVYSSPESGLPLPSGVNNNNNNNNNSNNNNNNTHAVLQNQKMSLYDRLVGRKSSRGPQKKPGNKLNGSAVPVSLKNRPRIPTPDVTKEGLGQENRLATSSPSPLAVSPSFQQQPSSGYHPEMTPVVQVVLSPIQELEGTPAVMAPGGTTALAQAVLSPALTSAGLGPVAISPTSVTLTPVKVSGNQILTSLMLTPTPQGSPAPIRSSIANTIVEVPRKVTPPKSPVQTVAVTEITSGSEEDVGSNAGSNAGSIGSGSSVSNSASTASTLPLTDDRIRKISTTSQIGNTGTMPGKKKEVYV</sequence>
<dbReference type="PANTHER" id="PTHR10736">
    <property type="entry name" value="BESTROPHIN"/>
    <property type="match status" value="1"/>
</dbReference>
<name>A0AAW2IC10_9NEOP</name>
<comment type="similarity">
    <text evidence="5 6">Belongs to the anion channel-forming bestrophin (TC 1.A.46) family. Calcium-sensitive chloride channel subfamily.</text>
</comment>
<dbReference type="GO" id="GO:0005886">
    <property type="term" value="C:plasma membrane"/>
    <property type="evidence" value="ECO:0007669"/>
    <property type="project" value="UniProtKB-SubCell"/>
</dbReference>
<feature type="compositionally biased region" description="Polar residues" evidence="7">
    <location>
        <begin position="506"/>
        <end position="527"/>
    </location>
</feature>
<protein>
    <recommendedName>
        <fullName evidence="6">Bestrophin homolog</fullName>
    </recommendedName>
</protein>
<dbReference type="EMBL" id="JARGDH010000001">
    <property type="protein sequence ID" value="KAL0279749.1"/>
    <property type="molecule type" value="Genomic_DNA"/>
</dbReference>
<comment type="function">
    <text evidence="6">Forms chloride channels.</text>
</comment>
<evidence type="ECO:0000256" key="6">
    <source>
        <dbReference type="RuleBase" id="RU363126"/>
    </source>
</evidence>
<feature type="region of interest" description="Disordered" evidence="7">
    <location>
        <begin position="411"/>
        <end position="444"/>
    </location>
</feature>
<keyword evidence="6" id="KW-0868">Chloride</keyword>
<dbReference type="AlphaFoldDB" id="A0AAW2IC10"/>
<dbReference type="GO" id="GO:0034707">
    <property type="term" value="C:chloride channel complex"/>
    <property type="evidence" value="ECO:0007669"/>
    <property type="project" value="UniProtKB-KW"/>
</dbReference>
<keyword evidence="6" id="KW-0869">Chloride channel</keyword>
<dbReference type="PANTHER" id="PTHR10736:SF11">
    <property type="entry name" value="BESTROPHIN 2"/>
    <property type="match status" value="1"/>
</dbReference>
<comment type="caution">
    <text evidence="8">The sequence shown here is derived from an EMBL/GenBank/DDBJ whole genome shotgun (WGS) entry which is preliminary data.</text>
</comment>
<proteinExistence type="inferred from homology"/>
<evidence type="ECO:0000313" key="8">
    <source>
        <dbReference type="EMBL" id="KAL0279749.1"/>
    </source>
</evidence>
<feature type="region of interest" description="Disordered" evidence="7">
    <location>
        <begin position="645"/>
        <end position="711"/>
    </location>
</feature>
<feature type="compositionally biased region" description="Basic residues" evidence="7">
    <location>
        <begin position="462"/>
        <end position="473"/>
    </location>
</feature>
<keyword evidence="6" id="KW-0406">Ion transport</keyword>
<dbReference type="GO" id="GO:0005254">
    <property type="term" value="F:chloride channel activity"/>
    <property type="evidence" value="ECO:0007669"/>
    <property type="project" value="UniProtKB-KW"/>
</dbReference>
<keyword evidence="4" id="KW-0472">Membrane</keyword>
<dbReference type="InterPro" id="IPR021134">
    <property type="entry name" value="Bestrophin-like"/>
</dbReference>
<evidence type="ECO:0000256" key="1">
    <source>
        <dbReference type="ARBA" id="ARBA00004370"/>
    </source>
</evidence>